<dbReference type="RefSeq" id="WP_208998864.1">
    <property type="nucleotide sequence ID" value="NZ_JBHUFA010000002.1"/>
</dbReference>
<dbReference type="SUPFAM" id="SSF54637">
    <property type="entry name" value="Thioesterase/thiol ester dehydrase-isomerase"/>
    <property type="match status" value="1"/>
</dbReference>
<dbReference type="EMBL" id="JBHUFA010000002">
    <property type="protein sequence ID" value="MFD1695695.1"/>
    <property type="molecule type" value="Genomic_DNA"/>
</dbReference>
<dbReference type="Gene3D" id="3.10.129.10">
    <property type="entry name" value="Hotdog Thioesterase"/>
    <property type="match status" value="1"/>
</dbReference>
<organism evidence="3 4">
    <name type="scientific">Roseibium aestuarii</name>
    <dbReference type="NCBI Taxonomy" id="2600299"/>
    <lineage>
        <taxon>Bacteria</taxon>
        <taxon>Pseudomonadati</taxon>
        <taxon>Pseudomonadota</taxon>
        <taxon>Alphaproteobacteria</taxon>
        <taxon>Hyphomicrobiales</taxon>
        <taxon>Stappiaceae</taxon>
        <taxon>Roseibium</taxon>
    </lineage>
</organism>
<dbReference type="InterPro" id="IPR014166">
    <property type="entry name" value="Tol-Pal_acyl-CoA_thioesterase"/>
</dbReference>
<dbReference type="InterPro" id="IPR029069">
    <property type="entry name" value="HotDog_dom_sf"/>
</dbReference>
<dbReference type="PANTHER" id="PTHR31793">
    <property type="entry name" value="4-HYDROXYBENZOYL-COA THIOESTERASE FAMILY MEMBER"/>
    <property type="match status" value="1"/>
</dbReference>
<dbReference type="Pfam" id="PF13279">
    <property type="entry name" value="4HBT_2"/>
    <property type="match status" value="1"/>
</dbReference>
<dbReference type="InterPro" id="IPR050563">
    <property type="entry name" value="4-hydroxybenzoyl-CoA_TE"/>
</dbReference>
<proteinExistence type="inferred from homology"/>
<dbReference type="PIRSF" id="PIRSF003230">
    <property type="entry name" value="YbgC"/>
    <property type="match status" value="1"/>
</dbReference>
<name>A0ABW4JUT6_9HYPH</name>
<dbReference type="InterPro" id="IPR006684">
    <property type="entry name" value="YbgC/YbaW"/>
</dbReference>
<evidence type="ECO:0000256" key="2">
    <source>
        <dbReference type="ARBA" id="ARBA00022801"/>
    </source>
</evidence>
<dbReference type="PROSITE" id="PS01328">
    <property type="entry name" value="4HBCOA_THIOESTERASE"/>
    <property type="match status" value="1"/>
</dbReference>
<dbReference type="Proteomes" id="UP001597327">
    <property type="component" value="Unassembled WGS sequence"/>
</dbReference>
<protein>
    <submittedName>
        <fullName evidence="3">Tol-pal system-associated acyl-CoA thioesterase</fullName>
    </submittedName>
</protein>
<sequence>MSDTQVPEMSWPGLSGRLEDGCHRLGVRVYYEDTDFTGIVYHATYVRFFERGRSDFLRLAGIHHAELLKEGAGGIAFAVRRMGLEFVRPATIDDVLEVQTRLTAFRGARITLAQTIHRGADLLVSADVEVAVISGEGRPMRLPQRLAERLSALLPR</sequence>
<dbReference type="NCBIfam" id="TIGR00051">
    <property type="entry name" value="YbgC/FadM family acyl-CoA thioesterase"/>
    <property type="match status" value="1"/>
</dbReference>
<reference evidence="4" key="1">
    <citation type="journal article" date="2019" name="Int. J. Syst. Evol. Microbiol.">
        <title>The Global Catalogue of Microorganisms (GCM) 10K type strain sequencing project: providing services to taxonomists for standard genome sequencing and annotation.</title>
        <authorList>
            <consortium name="The Broad Institute Genomics Platform"/>
            <consortium name="The Broad Institute Genome Sequencing Center for Infectious Disease"/>
            <person name="Wu L."/>
            <person name="Ma J."/>
        </authorList>
    </citation>
    <scope>NUCLEOTIDE SEQUENCE [LARGE SCALE GENOMIC DNA]</scope>
    <source>
        <strain evidence="4">JCM 3369</strain>
    </source>
</reference>
<evidence type="ECO:0000313" key="4">
    <source>
        <dbReference type="Proteomes" id="UP001597327"/>
    </source>
</evidence>
<keyword evidence="4" id="KW-1185">Reference proteome</keyword>
<accession>A0ABW4JUT6</accession>
<keyword evidence="2" id="KW-0378">Hydrolase</keyword>
<comment type="similarity">
    <text evidence="1">Belongs to the 4-hydroxybenzoyl-CoA thioesterase family.</text>
</comment>
<comment type="caution">
    <text evidence="3">The sequence shown here is derived from an EMBL/GenBank/DDBJ whole genome shotgun (WGS) entry which is preliminary data.</text>
</comment>
<evidence type="ECO:0000313" key="3">
    <source>
        <dbReference type="EMBL" id="MFD1695695.1"/>
    </source>
</evidence>
<dbReference type="InterPro" id="IPR008272">
    <property type="entry name" value="HB-CoA_thioesterase_AS"/>
</dbReference>
<dbReference type="CDD" id="cd00586">
    <property type="entry name" value="4HBT"/>
    <property type="match status" value="1"/>
</dbReference>
<gene>
    <name evidence="3" type="primary">ybgC</name>
    <name evidence="3" type="ORF">ACFSC7_09240</name>
</gene>
<evidence type="ECO:0000256" key="1">
    <source>
        <dbReference type="ARBA" id="ARBA00005953"/>
    </source>
</evidence>
<dbReference type="NCBIfam" id="TIGR02799">
    <property type="entry name" value="thio_ybgC"/>
    <property type="match status" value="1"/>
</dbReference>
<dbReference type="PANTHER" id="PTHR31793:SF37">
    <property type="entry name" value="ACYL-COA THIOESTER HYDROLASE YBGC"/>
    <property type="match status" value="1"/>
</dbReference>